<dbReference type="KEGG" id="ssyi:EKG83_16985"/>
<dbReference type="AlphaFoldDB" id="A0A5Q0HE93"/>
<dbReference type="Gene3D" id="2.130.10.10">
    <property type="entry name" value="YVTN repeat-like/Quinoprotein amine dehydrogenase"/>
    <property type="match status" value="1"/>
</dbReference>
<name>A0A5Q0HE93_SACSY</name>
<dbReference type="SUPFAM" id="SSF101898">
    <property type="entry name" value="NHL repeat"/>
    <property type="match status" value="1"/>
</dbReference>
<dbReference type="Proteomes" id="UP000325787">
    <property type="component" value="Chromosome"/>
</dbReference>
<dbReference type="InterPro" id="IPR015943">
    <property type="entry name" value="WD40/YVTN_repeat-like_dom_sf"/>
</dbReference>
<accession>A0A5Q0HE93</accession>
<sequence>MVCHPTLPLVACLDSARPAVHVWDWGTGSLREVGTVGAEAAPYGDALDWDRTSRTPAVAWHPDQPLLLVAGEGGVVRWTPAGTSTPAGVPPGTSYRDLAFSPDGRVLLASPSSDGAWDHSDVVDLATGAVEVGPRWDTGITAHPAGGLVVTLCSDQGATLGLFARVDPGLRVLDRALVLDVDGYEAPVFSADGRRLAIRGNAYENTLEVFDFPSLELVLSTTLGSPSPGYPYPPEWLDEMHSWSRHNIAFGAPPGSLWVGTPAGELVELDLDGERAVEHEVLDSPVTALAAAAAGGLVVAGGNGELVLLSVTADPATARVVDHEASRAAVATFLATASEVPGHDDLEERLVLTDGTRAWDAEELAGVTEAEATDPTWLRLRAAVNTARDRNA</sequence>
<gene>
    <name evidence="1" type="ORF">EKG83_16985</name>
</gene>
<dbReference type="OrthoDB" id="4513615at2"/>
<dbReference type="EMBL" id="CP034550">
    <property type="protein sequence ID" value="QFZ24295.1"/>
    <property type="molecule type" value="Genomic_DNA"/>
</dbReference>
<protein>
    <submittedName>
        <fullName evidence="1">WD40 repeat domain-containing protein</fullName>
    </submittedName>
</protein>
<reference evidence="2" key="1">
    <citation type="journal article" date="2021" name="Curr. Microbiol.">
        <title>Complete genome of nocamycin-producing strain Saccharothrix syringae NRRL B-16468 reveals the biosynthetic potential for secondary metabolites.</title>
        <authorList>
            <person name="Mo X."/>
            <person name="Yang S."/>
        </authorList>
    </citation>
    <scope>NUCLEOTIDE SEQUENCE [LARGE SCALE GENOMIC DNA]</scope>
    <source>
        <strain evidence="2">ATCC 51364 / DSM 43886 / JCM 6844 / KCTC 9398 / NBRC 14523 / NRRL B-16468 / INA 2240</strain>
    </source>
</reference>
<organism evidence="1 2">
    <name type="scientific">Saccharothrix syringae</name>
    <name type="common">Nocardiopsis syringae</name>
    <dbReference type="NCBI Taxonomy" id="103733"/>
    <lineage>
        <taxon>Bacteria</taxon>
        <taxon>Bacillati</taxon>
        <taxon>Actinomycetota</taxon>
        <taxon>Actinomycetes</taxon>
        <taxon>Pseudonocardiales</taxon>
        <taxon>Pseudonocardiaceae</taxon>
        <taxon>Saccharothrix</taxon>
    </lineage>
</organism>
<proteinExistence type="predicted"/>
<evidence type="ECO:0000313" key="2">
    <source>
        <dbReference type="Proteomes" id="UP000325787"/>
    </source>
</evidence>
<evidence type="ECO:0000313" key="1">
    <source>
        <dbReference type="EMBL" id="QFZ24295.1"/>
    </source>
</evidence>
<keyword evidence="2" id="KW-1185">Reference proteome</keyword>